<gene>
    <name evidence="7" type="ORF">Tco_1019912</name>
</gene>
<evidence type="ECO:0000256" key="5">
    <source>
        <dbReference type="ARBA" id="ARBA00022989"/>
    </source>
</evidence>
<keyword evidence="5" id="KW-1133">Transmembrane helix</keyword>
<comment type="similarity">
    <text evidence="2">Belongs to the YSL (TC 2.A.67.2) family.</text>
</comment>
<dbReference type="InterPro" id="IPR004813">
    <property type="entry name" value="OPT"/>
</dbReference>
<organism evidence="7 8">
    <name type="scientific">Tanacetum coccineum</name>
    <dbReference type="NCBI Taxonomy" id="301880"/>
    <lineage>
        <taxon>Eukaryota</taxon>
        <taxon>Viridiplantae</taxon>
        <taxon>Streptophyta</taxon>
        <taxon>Embryophyta</taxon>
        <taxon>Tracheophyta</taxon>
        <taxon>Spermatophyta</taxon>
        <taxon>Magnoliopsida</taxon>
        <taxon>eudicotyledons</taxon>
        <taxon>Gunneridae</taxon>
        <taxon>Pentapetalae</taxon>
        <taxon>asterids</taxon>
        <taxon>campanulids</taxon>
        <taxon>Asterales</taxon>
        <taxon>Asteraceae</taxon>
        <taxon>Asteroideae</taxon>
        <taxon>Anthemideae</taxon>
        <taxon>Anthemidinae</taxon>
        <taxon>Tanacetum</taxon>
    </lineage>
</organism>
<comment type="subcellular location">
    <subcellularLocation>
        <location evidence="1">Membrane</location>
        <topology evidence="1">Multi-pass membrane protein</topology>
    </subcellularLocation>
</comment>
<evidence type="ECO:0000313" key="8">
    <source>
        <dbReference type="Proteomes" id="UP001151760"/>
    </source>
</evidence>
<evidence type="ECO:0000313" key="7">
    <source>
        <dbReference type="EMBL" id="GJT68432.1"/>
    </source>
</evidence>
<evidence type="ECO:0000256" key="4">
    <source>
        <dbReference type="ARBA" id="ARBA00022692"/>
    </source>
</evidence>
<keyword evidence="6" id="KW-0472">Membrane</keyword>
<proteinExistence type="inferred from homology"/>
<accession>A0ABQ5FYM8</accession>
<dbReference type="Proteomes" id="UP001151760">
    <property type="component" value="Unassembled WGS sequence"/>
</dbReference>
<comment type="caution">
    <text evidence="7">The sequence shown here is derived from an EMBL/GenBank/DDBJ whole genome shotgun (WGS) entry which is preliminary data.</text>
</comment>
<sequence>MMNMVATASDLMQDFKTGYLTMASPRSMFVNQVIGTAMGKSGIEYPVPYVVVYRNLAILGVEGFGALPNHCLSICYGFFAAAILINVAKETGHSAQEVGTVHSDSNGDEAAAFGPTVASGLICGEGLWSVPKSILAIAKIYPLICMKVLSRRTNVNVDTFIATLAHTFTVSKSVRLPAVGKYSWDRLVLHFVKQIAHPVAASDSLADQVTFGRVSRIRLLRVAADPCCCCIGMRVGLSLAVVVVDDIVFKSIVEVIQFKLIGTTVKDSIAVRMWKRDERYLAEELIKAFTVERII</sequence>
<dbReference type="PANTHER" id="PTHR31645:SF70">
    <property type="entry name" value="OLIGOPEPTIDE TRANSPORTER, OPT SUPERFAMILY"/>
    <property type="match status" value="1"/>
</dbReference>
<evidence type="ECO:0000256" key="2">
    <source>
        <dbReference type="ARBA" id="ARBA00010276"/>
    </source>
</evidence>
<evidence type="ECO:0000256" key="1">
    <source>
        <dbReference type="ARBA" id="ARBA00004141"/>
    </source>
</evidence>
<name>A0ABQ5FYM8_9ASTR</name>
<reference evidence="7" key="1">
    <citation type="journal article" date="2022" name="Int. J. Mol. Sci.">
        <title>Draft Genome of Tanacetum Coccineum: Genomic Comparison of Closely Related Tanacetum-Family Plants.</title>
        <authorList>
            <person name="Yamashiro T."/>
            <person name="Shiraishi A."/>
            <person name="Nakayama K."/>
            <person name="Satake H."/>
        </authorList>
    </citation>
    <scope>NUCLEOTIDE SEQUENCE</scope>
</reference>
<keyword evidence="8" id="KW-1185">Reference proteome</keyword>
<evidence type="ECO:0000256" key="6">
    <source>
        <dbReference type="ARBA" id="ARBA00023136"/>
    </source>
</evidence>
<keyword evidence="4" id="KW-0812">Transmembrane</keyword>
<evidence type="ECO:0000256" key="3">
    <source>
        <dbReference type="ARBA" id="ARBA00022448"/>
    </source>
</evidence>
<reference evidence="7" key="2">
    <citation type="submission" date="2022-01" db="EMBL/GenBank/DDBJ databases">
        <authorList>
            <person name="Yamashiro T."/>
            <person name="Shiraishi A."/>
            <person name="Satake H."/>
            <person name="Nakayama K."/>
        </authorList>
    </citation>
    <scope>NUCLEOTIDE SEQUENCE</scope>
</reference>
<dbReference type="EMBL" id="BQNB010017898">
    <property type="protein sequence ID" value="GJT68432.1"/>
    <property type="molecule type" value="Genomic_DNA"/>
</dbReference>
<keyword evidence="3" id="KW-0813">Transport</keyword>
<dbReference type="Pfam" id="PF03169">
    <property type="entry name" value="OPT"/>
    <property type="match status" value="1"/>
</dbReference>
<dbReference type="PANTHER" id="PTHR31645">
    <property type="entry name" value="OLIGOPEPTIDE TRANSPORTER YGL114W-RELATED"/>
    <property type="match status" value="1"/>
</dbReference>
<protein>
    <submittedName>
        <fullName evidence="7">Probable metal-nicotianamine transporter YSL7</fullName>
    </submittedName>
</protein>
<dbReference type="InterPro" id="IPR045035">
    <property type="entry name" value="YSL-like"/>
</dbReference>